<sequence>MRAHRANKSLSRSSSKFKRSDLKSILNRRLSTPTKINFTGLTLTNKIMNKHINAAHTGKSVDLAQNKNSQTCKQHKTIFSLKKFNKEKKMASYTQKSKIKQRARDVRTAMLQLSKDEFEVQPSYSSLFRQNH</sequence>
<feature type="region of interest" description="Disordered" evidence="1">
    <location>
        <begin position="1"/>
        <end position="22"/>
    </location>
</feature>
<dbReference type="AlphaFoldDB" id="A0A7S3N8P4"/>
<protein>
    <submittedName>
        <fullName evidence="3">Uncharacterized protein</fullName>
    </submittedName>
</protein>
<accession>A0A7S3N8P4</accession>
<evidence type="ECO:0000313" key="2">
    <source>
        <dbReference type="EMBL" id="CAE0352362.1"/>
    </source>
</evidence>
<gene>
    <name evidence="2" type="ORF">EHAR0213_LOCUS11278</name>
    <name evidence="3" type="ORF">EHAR0213_LOCUS11279</name>
</gene>
<evidence type="ECO:0000256" key="1">
    <source>
        <dbReference type="SAM" id="MobiDB-lite"/>
    </source>
</evidence>
<dbReference type="EMBL" id="HBII01026952">
    <property type="protein sequence ID" value="CAE0352362.1"/>
    <property type="molecule type" value="Transcribed_RNA"/>
</dbReference>
<evidence type="ECO:0000313" key="3">
    <source>
        <dbReference type="EMBL" id="CAE0352363.1"/>
    </source>
</evidence>
<reference evidence="3" key="1">
    <citation type="submission" date="2021-01" db="EMBL/GenBank/DDBJ databases">
        <authorList>
            <person name="Corre E."/>
            <person name="Pelletier E."/>
            <person name="Niang G."/>
            <person name="Scheremetjew M."/>
            <person name="Finn R."/>
            <person name="Kale V."/>
            <person name="Holt S."/>
            <person name="Cochrane G."/>
            <person name="Meng A."/>
            <person name="Brown T."/>
            <person name="Cohen L."/>
        </authorList>
    </citation>
    <scope>NUCLEOTIDE SEQUENCE</scope>
    <source>
        <strain evidence="3">FSP1.4</strain>
    </source>
</reference>
<organism evidence="3">
    <name type="scientific">Euplotes harpa</name>
    <dbReference type="NCBI Taxonomy" id="151035"/>
    <lineage>
        <taxon>Eukaryota</taxon>
        <taxon>Sar</taxon>
        <taxon>Alveolata</taxon>
        <taxon>Ciliophora</taxon>
        <taxon>Intramacronucleata</taxon>
        <taxon>Spirotrichea</taxon>
        <taxon>Hypotrichia</taxon>
        <taxon>Euplotida</taxon>
        <taxon>Euplotidae</taxon>
        <taxon>Euplotes</taxon>
    </lineage>
</organism>
<proteinExistence type="predicted"/>
<dbReference type="EMBL" id="HBII01026953">
    <property type="protein sequence ID" value="CAE0352363.1"/>
    <property type="molecule type" value="Transcribed_RNA"/>
</dbReference>
<name>A0A7S3N8P4_9SPIT</name>